<dbReference type="EMBL" id="KV423946">
    <property type="protein sequence ID" value="KZT58924.1"/>
    <property type="molecule type" value="Genomic_DNA"/>
</dbReference>
<sequence length="295" mass="31329">MQHPGGNKEESTEQQPQYAVTPGTNVSTHLPLSGKSALITGSSRNIGRAIAIKLADAGADVVINYTSNKEAADETVEYIRSRGVGSAIAIQSDVSSVTAANKLVTETVAAYKKIDILVLNAGIMGNKPMADVDEEYYDAHFNINAKGPFFVTKFAVPYIPPGGRIIFFSTHLTVQSLITPNYVVYAATKGAVEQFSRVLSKDLGSKGITVNTVSPGPTATSLFFAGKSQELIDKFKGFSPFNRLGEPEDIAGTVLFLAGPDAVWVSGQNIKVCGVSPFLCIHDPLGLTTWQAATV</sequence>
<organism evidence="5 6">
    <name type="scientific">Calocera cornea HHB12733</name>
    <dbReference type="NCBI Taxonomy" id="1353952"/>
    <lineage>
        <taxon>Eukaryota</taxon>
        <taxon>Fungi</taxon>
        <taxon>Dikarya</taxon>
        <taxon>Basidiomycota</taxon>
        <taxon>Agaricomycotina</taxon>
        <taxon>Dacrymycetes</taxon>
        <taxon>Dacrymycetales</taxon>
        <taxon>Dacrymycetaceae</taxon>
        <taxon>Calocera</taxon>
    </lineage>
</organism>
<feature type="compositionally biased region" description="Polar residues" evidence="4">
    <location>
        <begin position="13"/>
        <end position="27"/>
    </location>
</feature>
<dbReference type="Proteomes" id="UP000076842">
    <property type="component" value="Unassembled WGS sequence"/>
</dbReference>
<evidence type="ECO:0000313" key="5">
    <source>
        <dbReference type="EMBL" id="KZT58924.1"/>
    </source>
</evidence>
<name>A0A165H6K7_9BASI</name>
<dbReference type="Gene3D" id="3.40.50.720">
    <property type="entry name" value="NAD(P)-binding Rossmann-like Domain"/>
    <property type="match status" value="1"/>
</dbReference>
<dbReference type="OrthoDB" id="5327538at2759"/>
<dbReference type="PROSITE" id="PS00061">
    <property type="entry name" value="ADH_SHORT"/>
    <property type="match status" value="1"/>
</dbReference>
<dbReference type="InterPro" id="IPR036291">
    <property type="entry name" value="NAD(P)-bd_dom_sf"/>
</dbReference>
<dbReference type="SUPFAM" id="SSF51735">
    <property type="entry name" value="NAD(P)-binding Rossmann-fold domains"/>
    <property type="match status" value="1"/>
</dbReference>
<comment type="similarity">
    <text evidence="1">Belongs to the short-chain dehydrogenases/reductases (SDR) family.</text>
</comment>
<evidence type="ECO:0000313" key="6">
    <source>
        <dbReference type="Proteomes" id="UP000076842"/>
    </source>
</evidence>
<dbReference type="GO" id="GO:0016614">
    <property type="term" value="F:oxidoreductase activity, acting on CH-OH group of donors"/>
    <property type="evidence" value="ECO:0007669"/>
    <property type="project" value="UniProtKB-ARBA"/>
</dbReference>
<reference evidence="5 6" key="1">
    <citation type="journal article" date="2016" name="Mol. Biol. Evol.">
        <title>Comparative Genomics of Early-Diverging Mushroom-Forming Fungi Provides Insights into the Origins of Lignocellulose Decay Capabilities.</title>
        <authorList>
            <person name="Nagy L.G."/>
            <person name="Riley R."/>
            <person name="Tritt A."/>
            <person name="Adam C."/>
            <person name="Daum C."/>
            <person name="Floudas D."/>
            <person name="Sun H."/>
            <person name="Yadav J.S."/>
            <person name="Pangilinan J."/>
            <person name="Larsson K.H."/>
            <person name="Matsuura K."/>
            <person name="Barry K."/>
            <person name="Labutti K."/>
            <person name="Kuo R."/>
            <person name="Ohm R.A."/>
            <person name="Bhattacharya S.S."/>
            <person name="Shirouzu T."/>
            <person name="Yoshinaga Y."/>
            <person name="Martin F.M."/>
            <person name="Grigoriev I.V."/>
            <person name="Hibbett D.S."/>
        </authorList>
    </citation>
    <scope>NUCLEOTIDE SEQUENCE [LARGE SCALE GENOMIC DNA]</scope>
    <source>
        <strain evidence="5 6">HHB12733</strain>
    </source>
</reference>
<dbReference type="PANTHER" id="PTHR48107:SF7">
    <property type="entry name" value="RE15974P"/>
    <property type="match status" value="1"/>
</dbReference>
<dbReference type="FunFam" id="3.40.50.720:FF:000084">
    <property type="entry name" value="Short-chain dehydrogenase reductase"/>
    <property type="match status" value="1"/>
</dbReference>
<evidence type="ECO:0000256" key="3">
    <source>
        <dbReference type="ARBA" id="ARBA00023002"/>
    </source>
</evidence>
<protein>
    <submittedName>
        <fullName evidence="5">NAD(P)-binding protein</fullName>
    </submittedName>
</protein>
<dbReference type="InParanoid" id="A0A165H6K7"/>
<dbReference type="STRING" id="1353952.A0A165H6K7"/>
<dbReference type="PANTHER" id="PTHR48107">
    <property type="entry name" value="NADPH-DEPENDENT ALDEHYDE REDUCTASE-LIKE PROTEIN, CHLOROPLASTIC-RELATED"/>
    <property type="match status" value="1"/>
</dbReference>
<keyword evidence="2" id="KW-0521">NADP</keyword>
<dbReference type="PRINTS" id="PR00081">
    <property type="entry name" value="GDHRDH"/>
</dbReference>
<evidence type="ECO:0000256" key="1">
    <source>
        <dbReference type="ARBA" id="ARBA00006484"/>
    </source>
</evidence>
<keyword evidence="6" id="KW-1185">Reference proteome</keyword>
<dbReference type="PRINTS" id="PR00080">
    <property type="entry name" value="SDRFAMILY"/>
</dbReference>
<feature type="region of interest" description="Disordered" evidence="4">
    <location>
        <begin position="1"/>
        <end position="27"/>
    </location>
</feature>
<evidence type="ECO:0000256" key="2">
    <source>
        <dbReference type="ARBA" id="ARBA00022857"/>
    </source>
</evidence>
<dbReference type="InterPro" id="IPR002347">
    <property type="entry name" value="SDR_fam"/>
</dbReference>
<keyword evidence="3" id="KW-0560">Oxidoreductase</keyword>
<evidence type="ECO:0000256" key="4">
    <source>
        <dbReference type="SAM" id="MobiDB-lite"/>
    </source>
</evidence>
<accession>A0A165H6K7</accession>
<feature type="compositionally biased region" description="Basic and acidic residues" evidence="4">
    <location>
        <begin position="1"/>
        <end position="11"/>
    </location>
</feature>
<gene>
    <name evidence="5" type="ORF">CALCODRAFT_431806</name>
</gene>
<dbReference type="AlphaFoldDB" id="A0A165H6K7"/>
<proteinExistence type="inferred from homology"/>
<dbReference type="Pfam" id="PF13561">
    <property type="entry name" value="adh_short_C2"/>
    <property type="match status" value="1"/>
</dbReference>
<dbReference type="InterPro" id="IPR020904">
    <property type="entry name" value="Sc_DH/Rdtase_CS"/>
</dbReference>